<dbReference type="InterPro" id="IPR041732">
    <property type="entry name" value="RF3_GTP-bd"/>
</dbReference>
<dbReference type="GO" id="GO:0097216">
    <property type="term" value="F:guanosine tetraphosphate binding"/>
    <property type="evidence" value="ECO:0007669"/>
    <property type="project" value="UniProtKB-ARBA"/>
</dbReference>
<feature type="binding site" evidence="9">
    <location>
        <begin position="20"/>
        <end position="27"/>
    </location>
    <ligand>
        <name>GTP</name>
        <dbReference type="ChEBI" id="CHEBI:37565"/>
    </ligand>
</feature>
<evidence type="ECO:0000313" key="12">
    <source>
        <dbReference type="EMBL" id="CNL41024.1"/>
    </source>
</evidence>
<evidence type="ECO:0000256" key="2">
    <source>
        <dbReference type="ARBA" id="ARBA00009978"/>
    </source>
</evidence>
<comment type="similarity">
    <text evidence="2 9">Belongs to the TRAFAC class translation factor GTPase superfamily. Classic translation factor GTPase family. PrfC subfamily.</text>
</comment>
<proteinExistence type="inferred from homology"/>
<keyword evidence="4 9" id="KW-0547">Nucleotide-binding</keyword>
<protein>
    <recommendedName>
        <fullName evidence="8 9">Peptide chain release factor 3</fullName>
        <shortName evidence="9">RF-3</shortName>
    </recommendedName>
</protein>
<keyword evidence="6 9" id="KW-0342">GTP-binding</keyword>
<dbReference type="NCBIfam" id="TIGR00231">
    <property type="entry name" value="small_GTP"/>
    <property type="match status" value="1"/>
</dbReference>
<reference evidence="12 13" key="1">
    <citation type="submission" date="2015-03" db="EMBL/GenBank/DDBJ databases">
        <authorList>
            <consortium name="Pathogen Informatics"/>
            <person name="Murphy D."/>
        </authorList>
    </citation>
    <scope>NUCLEOTIDE SEQUENCE [LARGE SCALE GENOMIC DNA]</scope>
    <source>
        <strain evidence="12 13">IP08791</strain>
    </source>
</reference>
<keyword evidence="3 9" id="KW-0963">Cytoplasm</keyword>
<dbReference type="Proteomes" id="UP000041595">
    <property type="component" value="Unassembled WGS sequence"/>
</dbReference>
<dbReference type="PANTHER" id="PTHR43556">
    <property type="entry name" value="PEPTIDE CHAIN RELEASE FACTOR RF3"/>
    <property type="match status" value="1"/>
</dbReference>
<dbReference type="GO" id="GO:0016150">
    <property type="term" value="F:translation release factor activity, codon nonspecific"/>
    <property type="evidence" value="ECO:0007669"/>
    <property type="project" value="TreeGrafter"/>
</dbReference>
<dbReference type="EMBL" id="CQEJ01000009">
    <property type="protein sequence ID" value="CNL07596.1"/>
    <property type="molecule type" value="Genomic_DNA"/>
</dbReference>
<dbReference type="CDD" id="cd03689">
    <property type="entry name" value="RF3_II"/>
    <property type="match status" value="1"/>
</dbReference>
<evidence type="ECO:0000256" key="9">
    <source>
        <dbReference type="HAMAP-Rule" id="MF_00072"/>
    </source>
</evidence>
<evidence type="ECO:0000256" key="7">
    <source>
        <dbReference type="ARBA" id="ARBA00025017"/>
    </source>
</evidence>
<evidence type="ECO:0000259" key="10">
    <source>
        <dbReference type="PROSITE" id="PS51722"/>
    </source>
</evidence>
<dbReference type="AlphaFoldDB" id="A0A0T9TXP5"/>
<dbReference type="InterPro" id="IPR000795">
    <property type="entry name" value="T_Tr_GTP-bd_dom"/>
</dbReference>
<dbReference type="FunFam" id="3.40.50.300:FF:000542">
    <property type="entry name" value="Peptide chain release factor 3"/>
    <property type="match status" value="1"/>
</dbReference>
<dbReference type="SUPFAM" id="SSF52540">
    <property type="entry name" value="P-loop containing nucleoside triphosphate hydrolases"/>
    <property type="match status" value="1"/>
</dbReference>
<dbReference type="CDD" id="cd04169">
    <property type="entry name" value="RF3"/>
    <property type="match status" value="1"/>
</dbReference>
<dbReference type="NCBIfam" id="NF001964">
    <property type="entry name" value="PRK00741.1"/>
    <property type="match status" value="1"/>
</dbReference>
<dbReference type="PANTHER" id="PTHR43556:SF2">
    <property type="entry name" value="PEPTIDE CHAIN RELEASE FACTOR RF3"/>
    <property type="match status" value="1"/>
</dbReference>
<evidence type="ECO:0000313" key="11">
    <source>
        <dbReference type="EMBL" id="CNL07596.1"/>
    </source>
</evidence>
<dbReference type="FunFam" id="2.40.30.10:FF:000040">
    <property type="entry name" value="Peptide chain release factor 3"/>
    <property type="match status" value="1"/>
</dbReference>
<dbReference type="NCBIfam" id="TIGR00503">
    <property type="entry name" value="prfC"/>
    <property type="match status" value="1"/>
</dbReference>
<dbReference type="GO" id="GO:0006449">
    <property type="term" value="P:regulation of translational termination"/>
    <property type="evidence" value="ECO:0007669"/>
    <property type="project" value="UniProtKB-UniRule"/>
</dbReference>
<dbReference type="GO" id="GO:0005829">
    <property type="term" value="C:cytosol"/>
    <property type="evidence" value="ECO:0007669"/>
    <property type="project" value="TreeGrafter"/>
</dbReference>
<dbReference type="PROSITE" id="PS51722">
    <property type="entry name" value="G_TR_2"/>
    <property type="match status" value="1"/>
</dbReference>
<dbReference type="Pfam" id="PF16658">
    <property type="entry name" value="RF3_C"/>
    <property type="match status" value="1"/>
</dbReference>
<evidence type="ECO:0000256" key="6">
    <source>
        <dbReference type="ARBA" id="ARBA00023134"/>
    </source>
</evidence>
<reference evidence="11 14" key="2">
    <citation type="submission" date="2015-03" db="EMBL/GenBank/DDBJ databases">
        <authorList>
            <person name="Murphy D."/>
        </authorList>
    </citation>
    <scope>NUCLEOTIDE SEQUENCE [LARGE SCALE GENOMIC DNA]</scope>
    <source>
        <strain evidence="11 14">IP06005</strain>
    </source>
</reference>
<comment type="function">
    <text evidence="7 9">Increases the formation of ribosomal termination complexes and stimulates activities of RF-1 and RF-2. It binds guanine nucleotides and has strong preference for UGA stop codons. It may interact directly with the ribosome. The stimulation of RF-1 and RF-2 is significantly reduced by GTP and GDP, but not by GMP.</text>
</comment>
<dbReference type="InterPro" id="IPR038467">
    <property type="entry name" value="RF3_dom_3_sf"/>
</dbReference>
<evidence type="ECO:0000256" key="8">
    <source>
        <dbReference type="ARBA" id="ARBA00073639"/>
    </source>
</evidence>
<evidence type="ECO:0000256" key="3">
    <source>
        <dbReference type="ARBA" id="ARBA00022490"/>
    </source>
</evidence>
<dbReference type="GO" id="GO:0003924">
    <property type="term" value="F:GTPase activity"/>
    <property type="evidence" value="ECO:0007669"/>
    <property type="project" value="InterPro"/>
</dbReference>
<dbReference type="InterPro" id="IPR053905">
    <property type="entry name" value="EF-G-like_DII"/>
</dbReference>
<evidence type="ECO:0000313" key="13">
    <source>
        <dbReference type="Proteomes" id="UP000038647"/>
    </source>
</evidence>
<evidence type="ECO:0000256" key="1">
    <source>
        <dbReference type="ARBA" id="ARBA00004496"/>
    </source>
</evidence>
<dbReference type="PRINTS" id="PR00315">
    <property type="entry name" value="ELONGATNFCT"/>
</dbReference>
<dbReference type="RefSeq" id="WP_004701905.1">
    <property type="nucleotide sequence ID" value="NZ_CABHPY010000175.1"/>
</dbReference>
<dbReference type="InterPro" id="IPR004548">
    <property type="entry name" value="PrfC"/>
</dbReference>
<feature type="binding site" evidence="9">
    <location>
        <begin position="142"/>
        <end position="145"/>
    </location>
    <ligand>
        <name>GTP</name>
        <dbReference type="ChEBI" id="CHEBI:37565"/>
    </ligand>
</feature>
<dbReference type="InterPro" id="IPR005225">
    <property type="entry name" value="Small_GTP-bd"/>
</dbReference>
<dbReference type="STRING" id="1453495.AT01_3086"/>
<dbReference type="InterPro" id="IPR009000">
    <property type="entry name" value="Transl_B-barrel_sf"/>
</dbReference>
<dbReference type="InterPro" id="IPR035647">
    <property type="entry name" value="EFG_III/V"/>
</dbReference>
<evidence type="ECO:0000256" key="4">
    <source>
        <dbReference type="ARBA" id="ARBA00022741"/>
    </source>
</evidence>
<dbReference type="CDD" id="cd16259">
    <property type="entry name" value="RF3_III"/>
    <property type="match status" value="1"/>
</dbReference>
<dbReference type="GeneID" id="45572202"/>
<dbReference type="InterPro" id="IPR032090">
    <property type="entry name" value="RF3_C"/>
</dbReference>
<dbReference type="InterPro" id="IPR031157">
    <property type="entry name" value="G_TR_CS"/>
</dbReference>
<dbReference type="SUPFAM" id="SSF50447">
    <property type="entry name" value="Translation proteins"/>
    <property type="match status" value="1"/>
</dbReference>
<gene>
    <name evidence="9 11" type="primary">prfC</name>
    <name evidence="11" type="ORF">ERS137965_01984</name>
    <name evidence="12" type="ORF">ERS137966_03161</name>
</gene>
<name>A0A0T9TXP5_YERAL</name>
<dbReference type="FunFam" id="3.30.70.3280:FF:000001">
    <property type="entry name" value="Peptide chain release factor 3"/>
    <property type="match status" value="1"/>
</dbReference>
<dbReference type="EMBL" id="CQEH01000015">
    <property type="protein sequence ID" value="CNL41024.1"/>
    <property type="molecule type" value="Genomic_DNA"/>
</dbReference>
<sequence length="529" mass="59785">MSPSEYAQEVAKRRTFAIISHPDAGKTTITEKVLLFGNAIQTAGTVKGRGSSHHAKSDWMEMEKQRGISITTSVMQFPYGGCLVNLLDTPGHEDFSEDTYRTLTAVDCCLMVIDAAKGVEDRTRKLMEVTRLRDTPILTFMNKLDRDIRDPMEVLDEVERELKIACSPITWPIGCGKLFKGVYHLYKDETYLYQTGKGHTIQEVRIVKGLNNPDLDIAVGEDLAKQFRQELELVQGASHEFEHEAFLSGDLTPVFFGTALGNFGVDHMLDGLVEWAPAPMPRKTDTREVVASEPKFTGFVFKIQANMDPKHRDRVAFMRVVSGRFEKGMKLRQVRTKKDVVISDALTFMAGDRSHLDEAFAGDIIGLHNHGTIQIGDTFTQGEDMKFTGIPNFAPELFRRIRLRDPLRQKQLLKGLVQLSEEGAVQVFRPLTNNDLIVGAVGVLQFEVVSSRLKSEYNVEAVYESVNVSTARWVECDDVKKFEEFKRKNELNLALDGGDNLSYIAPTMVNLNITQERYPEVRFRKTREH</sequence>
<dbReference type="OrthoDB" id="9801472at2"/>
<dbReference type="Pfam" id="PF00009">
    <property type="entry name" value="GTP_EFTU"/>
    <property type="match status" value="1"/>
</dbReference>
<feature type="binding site" evidence="9">
    <location>
        <begin position="88"/>
        <end position="92"/>
    </location>
    <ligand>
        <name>GTP</name>
        <dbReference type="ChEBI" id="CHEBI:37565"/>
    </ligand>
</feature>
<dbReference type="Gene3D" id="3.40.50.300">
    <property type="entry name" value="P-loop containing nucleotide triphosphate hydrolases"/>
    <property type="match status" value="2"/>
</dbReference>
<dbReference type="PROSITE" id="PS00301">
    <property type="entry name" value="G_TR_1"/>
    <property type="match status" value="1"/>
</dbReference>
<evidence type="ECO:0000313" key="14">
    <source>
        <dbReference type="Proteomes" id="UP000041595"/>
    </source>
</evidence>
<organism evidence="11 14">
    <name type="scientific">Yersinia aldovae</name>
    <dbReference type="NCBI Taxonomy" id="29483"/>
    <lineage>
        <taxon>Bacteria</taxon>
        <taxon>Pseudomonadati</taxon>
        <taxon>Pseudomonadota</taxon>
        <taxon>Gammaproteobacteria</taxon>
        <taxon>Enterobacterales</taxon>
        <taxon>Yersiniaceae</taxon>
        <taxon>Yersinia</taxon>
    </lineage>
</organism>
<comment type="subcellular location">
    <subcellularLocation>
        <location evidence="1 9">Cytoplasm</location>
    </subcellularLocation>
</comment>
<accession>A0A0T9TXP5</accession>
<dbReference type="Pfam" id="PF22042">
    <property type="entry name" value="EF-G_D2"/>
    <property type="match status" value="1"/>
</dbReference>
<dbReference type="SUPFAM" id="SSF54980">
    <property type="entry name" value="EF-G C-terminal domain-like"/>
    <property type="match status" value="1"/>
</dbReference>
<dbReference type="eggNOG" id="COG4108">
    <property type="taxonomic scope" value="Bacteria"/>
</dbReference>
<dbReference type="GO" id="GO:0016149">
    <property type="term" value="F:translation release factor activity, codon specific"/>
    <property type="evidence" value="ECO:0007669"/>
    <property type="project" value="UniProtKB-UniRule"/>
</dbReference>
<dbReference type="Gene3D" id="3.30.70.3280">
    <property type="entry name" value="Peptide chain release factor 3, domain III"/>
    <property type="match status" value="1"/>
</dbReference>
<feature type="domain" description="Tr-type G" evidence="10">
    <location>
        <begin position="11"/>
        <end position="280"/>
    </location>
</feature>
<evidence type="ECO:0000256" key="5">
    <source>
        <dbReference type="ARBA" id="ARBA00022917"/>
    </source>
</evidence>
<dbReference type="GO" id="GO:0005525">
    <property type="term" value="F:GTP binding"/>
    <property type="evidence" value="ECO:0007669"/>
    <property type="project" value="UniProtKB-UniRule"/>
</dbReference>
<keyword evidence="13" id="KW-1185">Reference proteome</keyword>
<dbReference type="HAMAP" id="MF_00072">
    <property type="entry name" value="Rel_fac_3"/>
    <property type="match status" value="1"/>
</dbReference>
<keyword evidence="5 9" id="KW-0648">Protein biosynthesis</keyword>
<dbReference type="Proteomes" id="UP000038647">
    <property type="component" value="Unassembled WGS sequence"/>
</dbReference>
<dbReference type="InterPro" id="IPR027417">
    <property type="entry name" value="P-loop_NTPase"/>
</dbReference>